<dbReference type="SUPFAM" id="SSF143447">
    <property type="entry name" value="AMMECR1-like"/>
    <property type="match status" value="1"/>
</dbReference>
<dbReference type="Gene3D" id="3.30.1490.150">
    <property type="entry name" value="Hypothetical protein ph0010, domain 2"/>
    <property type="match status" value="1"/>
</dbReference>
<dbReference type="InterPro" id="IPR027485">
    <property type="entry name" value="AMMECR1_N"/>
</dbReference>
<dbReference type="InterPro" id="IPR036071">
    <property type="entry name" value="AMMECR1_dom_sf"/>
</dbReference>
<proteinExistence type="predicted"/>
<feature type="domain" description="AMMECR1" evidence="1">
    <location>
        <begin position="1"/>
        <end position="189"/>
    </location>
</feature>
<dbReference type="EMBL" id="JMIU01000001">
    <property type="protein sequence ID" value="KDN95612.1"/>
    <property type="molecule type" value="Genomic_DNA"/>
</dbReference>
<dbReference type="AlphaFoldDB" id="A0A066ZQ34"/>
<dbReference type="RefSeq" id="WP_029910041.1">
    <property type="nucleotide sequence ID" value="NZ_AP020335.1"/>
</dbReference>
<accession>A0A066ZQ34</accession>
<organism evidence="2 3">
    <name type="scientific">Hydrogenovibrio marinus</name>
    <dbReference type="NCBI Taxonomy" id="28885"/>
    <lineage>
        <taxon>Bacteria</taxon>
        <taxon>Pseudomonadati</taxon>
        <taxon>Pseudomonadota</taxon>
        <taxon>Gammaproteobacteria</taxon>
        <taxon>Thiotrichales</taxon>
        <taxon>Piscirickettsiaceae</taxon>
        <taxon>Hydrogenovibrio</taxon>
    </lineage>
</organism>
<dbReference type="NCBIfam" id="TIGR04335">
    <property type="entry name" value="AmmeMemoSam_A"/>
    <property type="match status" value="1"/>
</dbReference>
<dbReference type="InterPro" id="IPR023473">
    <property type="entry name" value="AMMECR1"/>
</dbReference>
<dbReference type="InterPro" id="IPR002733">
    <property type="entry name" value="AMMECR1_domain"/>
</dbReference>
<sequence>MKLNTDQESELFSLVKQTILDGLKGVTPQEVMSDDDALNQLGACFVTLTIDKQLRGCIGSLQAHLPLIQDVANNAYKAAFQDPRFPPLTEGEAEEIDIEVSILTAPEIIAGCSSKEALLAQLTPFEDGLVISDERHRATYLPSVWKQLPDKNAFVDNLMLKAGMTHWSENMRCERYHVQAYEAFWGDID</sequence>
<evidence type="ECO:0000259" key="1">
    <source>
        <dbReference type="PROSITE" id="PS51112"/>
    </source>
</evidence>
<keyword evidence="3" id="KW-1185">Reference proteome</keyword>
<dbReference type="PANTHER" id="PTHR13016:SF0">
    <property type="entry name" value="AMME SYNDROME CANDIDATE GENE 1 PROTEIN"/>
    <property type="match status" value="1"/>
</dbReference>
<dbReference type="InterPro" id="IPR027623">
    <property type="entry name" value="AmmeMemoSam_A"/>
</dbReference>
<gene>
    <name evidence="2" type="ORF">EI16_04740</name>
</gene>
<comment type="caution">
    <text evidence="2">The sequence shown here is derived from an EMBL/GenBank/DDBJ whole genome shotgun (WGS) entry which is preliminary data.</text>
</comment>
<evidence type="ECO:0000313" key="2">
    <source>
        <dbReference type="EMBL" id="KDN95612.1"/>
    </source>
</evidence>
<protein>
    <recommendedName>
        <fullName evidence="1">AMMECR1 domain-containing protein</fullName>
    </recommendedName>
</protein>
<evidence type="ECO:0000313" key="3">
    <source>
        <dbReference type="Proteomes" id="UP000027341"/>
    </source>
</evidence>
<dbReference type="PANTHER" id="PTHR13016">
    <property type="entry name" value="AMMECR1 HOMOLOG"/>
    <property type="match status" value="1"/>
</dbReference>
<dbReference type="Gene3D" id="3.30.700.20">
    <property type="entry name" value="Hypothetical protein ph0010, domain 1"/>
    <property type="match status" value="1"/>
</dbReference>
<dbReference type="Proteomes" id="UP000027341">
    <property type="component" value="Unassembled WGS sequence"/>
</dbReference>
<reference evidence="2 3" key="1">
    <citation type="submission" date="2014-04" db="EMBL/GenBank/DDBJ databases">
        <title>Draft genome sequence of Hydrogenovibrio marinus MH-110, a model organism for aerobic H2 metabolism.</title>
        <authorList>
            <person name="Cha H.J."/>
            <person name="Jo B.H."/>
            <person name="Hwang B.H."/>
        </authorList>
    </citation>
    <scope>NUCLEOTIDE SEQUENCE [LARGE SCALE GENOMIC DNA]</scope>
    <source>
        <strain evidence="2 3">MH-110</strain>
    </source>
</reference>
<dbReference type="Pfam" id="PF01871">
    <property type="entry name" value="AMMECR1"/>
    <property type="match status" value="1"/>
</dbReference>
<name>A0A066ZQ34_HYDMR</name>
<dbReference type="STRING" id="28885.EI16_04740"/>
<dbReference type="PROSITE" id="PS51112">
    <property type="entry name" value="AMMECR1"/>
    <property type="match status" value="1"/>
</dbReference>